<dbReference type="OrthoDB" id="9813569at2"/>
<dbReference type="CDD" id="cd01166">
    <property type="entry name" value="KdgK"/>
    <property type="match status" value="1"/>
</dbReference>
<dbReference type="GO" id="GO:0016301">
    <property type="term" value="F:kinase activity"/>
    <property type="evidence" value="ECO:0007669"/>
    <property type="project" value="UniProtKB-KW"/>
</dbReference>
<organism evidence="5 6">
    <name type="scientific">Deinococcus koreensis</name>
    <dbReference type="NCBI Taxonomy" id="2054903"/>
    <lineage>
        <taxon>Bacteria</taxon>
        <taxon>Thermotogati</taxon>
        <taxon>Deinococcota</taxon>
        <taxon>Deinococci</taxon>
        <taxon>Deinococcales</taxon>
        <taxon>Deinococcaceae</taxon>
        <taxon>Deinococcus</taxon>
    </lineage>
</organism>
<feature type="region of interest" description="Disordered" evidence="3">
    <location>
        <begin position="310"/>
        <end position="331"/>
    </location>
</feature>
<name>A0A2K3UTR7_9DEIO</name>
<dbReference type="InterPro" id="IPR029056">
    <property type="entry name" value="Ribokinase-like"/>
</dbReference>
<accession>A0A2K3UTR7</accession>
<keyword evidence="1" id="KW-0808">Transferase</keyword>
<dbReference type="AlphaFoldDB" id="A0A2K3UTR7"/>
<keyword evidence="6" id="KW-1185">Reference proteome</keyword>
<evidence type="ECO:0000313" key="5">
    <source>
        <dbReference type="EMBL" id="PNY79929.1"/>
    </source>
</evidence>
<reference evidence="5 6" key="1">
    <citation type="submission" date="2018-01" db="EMBL/GenBank/DDBJ databases">
        <title>Deinococcus koreensis sp. nov., a radiation-resistant bacterium isolated from river water.</title>
        <authorList>
            <person name="Choi A."/>
        </authorList>
    </citation>
    <scope>NUCLEOTIDE SEQUENCE [LARGE SCALE GENOMIC DNA]</scope>
    <source>
        <strain evidence="5 6">SJW1-2</strain>
    </source>
</reference>
<dbReference type="Proteomes" id="UP000236379">
    <property type="component" value="Unassembled WGS sequence"/>
</dbReference>
<gene>
    <name evidence="5" type="ORF">CVO96_17260</name>
</gene>
<keyword evidence="2 5" id="KW-0418">Kinase</keyword>
<proteinExistence type="predicted"/>
<evidence type="ECO:0000256" key="2">
    <source>
        <dbReference type="ARBA" id="ARBA00022777"/>
    </source>
</evidence>
<dbReference type="PANTHER" id="PTHR10584">
    <property type="entry name" value="SUGAR KINASE"/>
    <property type="match status" value="1"/>
</dbReference>
<comment type="caution">
    <text evidence="5">The sequence shown here is derived from an EMBL/GenBank/DDBJ whole genome shotgun (WGS) entry which is preliminary data.</text>
</comment>
<evidence type="ECO:0000259" key="4">
    <source>
        <dbReference type="Pfam" id="PF00294"/>
    </source>
</evidence>
<dbReference type="EMBL" id="PPPD01000002">
    <property type="protein sequence ID" value="PNY79929.1"/>
    <property type="molecule type" value="Genomic_DNA"/>
</dbReference>
<dbReference type="Gene3D" id="3.40.1190.20">
    <property type="match status" value="1"/>
</dbReference>
<protein>
    <submittedName>
        <fullName evidence="5">Carbohydrate kinase family protein</fullName>
    </submittedName>
</protein>
<dbReference type="Pfam" id="PF00294">
    <property type="entry name" value="PfkB"/>
    <property type="match status" value="1"/>
</dbReference>
<dbReference type="SUPFAM" id="SSF53613">
    <property type="entry name" value="Ribokinase-like"/>
    <property type="match status" value="1"/>
</dbReference>
<sequence>MGIVIADCVARPVGRVPAAGELELVDEIGLFLGGSAANTGIALARLGLRVALVGQLGRDGFGDFLEGAARAAGCDTRFLRRGEVPTSATLVNVDAAGERSFLHAVGAGARLRAADVPLAGLAAEGARALHVAGYFVLPGLEPDLPGLFGQATELGLLTSLDTVWDATGRWPRVHAALPHTDVFCPSLPEARHITGCSEPGDVLDALLGLGVRRVAAVKMGPQGALIGRPDGTRLHLSAAPVRAVDGTGAGDAFIGGLLAGLLRDEGLEAAGRLGSAAGALCVGAMGATAGLQGLAPTRALADTLRADVLRRGGLHPGGPQPDEHGPPGGTP</sequence>
<evidence type="ECO:0000256" key="3">
    <source>
        <dbReference type="SAM" id="MobiDB-lite"/>
    </source>
</evidence>
<evidence type="ECO:0000256" key="1">
    <source>
        <dbReference type="ARBA" id="ARBA00022679"/>
    </source>
</evidence>
<dbReference type="GO" id="GO:0005829">
    <property type="term" value="C:cytosol"/>
    <property type="evidence" value="ECO:0007669"/>
    <property type="project" value="TreeGrafter"/>
</dbReference>
<dbReference type="PANTHER" id="PTHR10584:SF166">
    <property type="entry name" value="RIBOKINASE"/>
    <property type="match status" value="1"/>
</dbReference>
<dbReference type="InterPro" id="IPR011611">
    <property type="entry name" value="PfkB_dom"/>
</dbReference>
<feature type="domain" description="Carbohydrate kinase PfkB" evidence="4">
    <location>
        <begin position="2"/>
        <end position="290"/>
    </location>
</feature>
<evidence type="ECO:0000313" key="6">
    <source>
        <dbReference type="Proteomes" id="UP000236379"/>
    </source>
</evidence>